<organism evidence="3 4">
    <name type="scientific">Desulfobacter postgatei</name>
    <dbReference type="NCBI Taxonomy" id="2293"/>
    <lineage>
        <taxon>Bacteria</taxon>
        <taxon>Pseudomonadati</taxon>
        <taxon>Thermodesulfobacteriota</taxon>
        <taxon>Desulfobacteria</taxon>
        <taxon>Desulfobacterales</taxon>
        <taxon>Desulfobacteraceae</taxon>
        <taxon>Desulfobacter</taxon>
    </lineage>
</organism>
<evidence type="ECO:0000313" key="3">
    <source>
        <dbReference type="EMBL" id="PIE63133.1"/>
    </source>
</evidence>
<dbReference type="AlphaFoldDB" id="A0A2G6MSR1"/>
<dbReference type="GO" id="GO:0008714">
    <property type="term" value="F:AMP nucleosidase activity"/>
    <property type="evidence" value="ECO:0007669"/>
    <property type="project" value="UniProtKB-EC"/>
</dbReference>
<evidence type="ECO:0000313" key="4">
    <source>
        <dbReference type="Proteomes" id="UP000231203"/>
    </source>
</evidence>
<comment type="caution">
    <text evidence="3">The sequence shown here is derived from an EMBL/GenBank/DDBJ whole genome shotgun (WGS) entry which is preliminary data.</text>
</comment>
<accession>A0A2G6MSR1</accession>
<keyword evidence="2" id="KW-0378">Hydrolase</keyword>
<protein>
    <recommendedName>
        <fullName evidence="2">Cytokinin riboside 5'-monophosphate phosphoribohydrolase</fullName>
        <ecNumber evidence="2">3.2.2.n1</ecNumber>
    </recommendedName>
</protein>
<reference evidence="3 4" key="1">
    <citation type="submission" date="2017-10" db="EMBL/GenBank/DDBJ databases">
        <title>Novel microbial diversity and functional potential in the marine mammal oral microbiome.</title>
        <authorList>
            <person name="Dudek N.K."/>
            <person name="Sun C.L."/>
            <person name="Burstein D."/>
            <person name="Kantor R.S."/>
            <person name="Aliaga Goltsman D.S."/>
            <person name="Bik E.M."/>
            <person name="Thomas B.C."/>
            <person name="Banfield J.F."/>
            <person name="Relman D.A."/>
        </authorList>
    </citation>
    <scope>NUCLEOTIDE SEQUENCE [LARGE SCALE GENOMIC DNA]</scope>
    <source>
        <strain evidence="3">DOLJORAL78_47_202</strain>
    </source>
</reference>
<dbReference type="PANTHER" id="PTHR43393">
    <property type="entry name" value="CYTOKININ RIBOSIDE 5'-MONOPHOSPHATE PHOSPHORIBOHYDROLASE"/>
    <property type="match status" value="1"/>
</dbReference>
<sequence>MCSPNTIQYPINDFKSGESWRLFKIMGEFVEGIDGLHDLGPAVSIFGSARTAKGHPDYEIARKTAACFAAGGYAVITGGGPGIMEAANLGASEQNAESIGLRITLPFEEKCNAYLTRSLEFNYFFIRKVMFVKYAQAYIIMPGGLGTMDEMFETLTLIQTRRIRKMPVILMNKEFWAGLLDWIKNSLAGNGLISPKDMELFSMVDTPEQALDIVNHFHNRA</sequence>
<dbReference type="Pfam" id="PF03641">
    <property type="entry name" value="Lysine_decarbox"/>
    <property type="match status" value="1"/>
</dbReference>
<gene>
    <name evidence="3" type="ORF">CSA25_01745</name>
</gene>
<dbReference type="EC" id="3.2.2.n1" evidence="2"/>
<dbReference type="InterPro" id="IPR052341">
    <property type="entry name" value="LOG_family_nucleotidases"/>
</dbReference>
<dbReference type="GO" id="GO:0009691">
    <property type="term" value="P:cytokinin biosynthetic process"/>
    <property type="evidence" value="ECO:0007669"/>
    <property type="project" value="UniProtKB-UniRule"/>
</dbReference>
<keyword evidence="2" id="KW-0203">Cytokinin biosynthesis</keyword>
<evidence type="ECO:0000256" key="2">
    <source>
        <dbReference type="RuleBase" id="RU363015"/>
    </source>
</evidence>
<comment type="catalytic activity">
    <reaction evidence="1">
        <text>AMP + H2O = D-ribose 5-phosphate + adenine</text>
        <dbReference type="Rhea" id="RHEA:20129"/>
        <dbReference type="ChEBI" id="CHEBI:15377"/>
        <dbReference type="ChEBI" id="CHEBI:16708"/>
        <dbReference type="ChEBI" id="CHEBI:78346"/>
        <dbReference type="ChEBI" id="CHEBI:456215"/>
        <dbReference type="EC" id="3.2.2.4"/>
    </reaction>
</comment>
<dbReference type="SUPFAM" id="SSF102405">
    <property type="entry name" value="MCP/YpsA-like"/>
    <property type="match status" value="1"/>
</dbReference>
<comment type="similarity">
    <text evidence="2">Belongs to the LOG family.</text>
</comment>
<dbReference type="Proteomes" id="UP000231203">
    <property type="component" value="Unassembled WGS sequence"/>
</dbReference>
<dbReference type="GO" id="GO:0005829">
    <property type="term" value="C:cytosol"/>
    <property type="evidence" value="ECO:0007669"/>
    <property type="project" value="TreeGrafter"/>
</dbReference>
<dbReference type="Gene3D" id="3.40.50.450">
    <property type="match status" value="1"/>
</dbReference>
<evidence type="ECO:0000256" key="1">
    <source>
        <dbReference type="ARBA" id="ARBA00000274"/>
    </source>
</evidence>
<dbReference type="InterPro" id="IPR031100">
    <property type="entry name" value="LOG_fam"/>
</dbReference>
<dbReference type="InterPro" id="IPR005269">
    <property type="entry name" value="LOG"/>
</dbReference>
<proteinExistence type="inferred from homology"/>
<dbReference type="EMBL" id="PDTI01000015">
    <property type="protein sequence ID" value="PIE63133.1"/>
    <property type="molecule type" value="Genomic_DNA"/>
</dbReference>
<dbReference type="NCBIfam" id="TIGR00730">
    <property type="entry name" value="Rossman fold protein, TIGR00730 family"/>
    <property type="match status" value="1"/>
</dbReference>
<name>A0A2G6MSR1_9BACT</name>
<dbReference type="PANTHER" id="PTHR43393:SF3">
    <property type="entry name" value="LYSINE DECARBOXYLASE-LIKE PROTEIN"/>
    <property type="match status" value="1"/>
</dbReference>